<evidence type="ECO:0000313" key="10">
    <source>
        <dbReference type="Proteomes" id="UP000175744"/>
    </source>
</evidence>
<dbReference type="Proteomes" id="UP000175744">
    <property type="component" value="Unassembled WGS sequence"/>
</dbReference>
<dbReference type="GO" id="GO:0016020">
    <property type="term" value="C:membrane"/>
    <property type="evidence" value="ECO:0007669"/>
    <property type="project" value="TreeGrafter"/>
</dbReference>
<evidence type="ECO:0000256" key="5">
    <source>
        <dbReference type="NCBIfam" id="TIGR00168"/>
    </source>
</evidence>
<keyword evidence="10" id="KW-1185">Reference proteome</keyword>
<dbReference type="SUPFAM" id="SSF55200">
    <property type="entry name" value="Translation initiation factor IF3, C-terminal domain"/>
    <property type="match status" value="1"/>
</dbReference>
<dbReference type="Pfam" id="PF05198">
    <property type="entry name" value="IF3_N"/>
    <property type="match status" value="1"/>
</dbReference>
<feature type="domain" description="Translation initiation factor 3 C-terminal" evidence="7">
    <location>
        <begin position="86"/>
        <end position="171"/>
    </location>
</feature>
<dbReference type="EMBL" id="LZFO01000015">
    <property type="protein sequence ID" value="OFI06138.1"/>
    <property type="molecule type" value="Genomic_DNA"/>
</dbReference>
<evidence type="ECO:0000256" key="3">
    <source>
        <dbReference type="ARBA" id="ARBA00022917"/>
    </source>
</evidence>
<dbReference type="STRING" id="1121290.CLAOCE_12860"/>
<evidence type="ECO:0000256" key="2">
    <source>
        <dbReference type="ARBA" id="ARBA00022540"/>
    </source>
</evidence>
<dbReference type="InterPro" id="IPR019815">
    <property type="entry name" value="Translation_initiation_fac_3_C"/>
</dbReference>
<evidence type="ECO:0000313" key="9">
    <source>
        <dbReference type="EMBL" id="OFI06138.1"/>
    </source>
</evidence>
<dbReference type="GO" id="GO:0003743">
    <property type="term" value="F:translation initiation factor activity"/>
    <property type="evidence" value="ECO:0007669"/>
    <property type="project" value="UniProtKB-UniRule"/>
</dbReference>
<sequence>MKNINKNFIINEDIRCKEVRVISEKGEQMGILSPKEALQIAEERDLDLVLVAPNAKPPVCKIVNYSKYLYEQAKKDKLAKKKQKTINIKEIRLSTTIEEHDIGIKANNARKFLKSEDKVKVTIRFRGREADYSYIGNRILDVFFSKVEDICVIEKKPKLEGKNMIMILAPKKA</sequence>
<dbReference type="GO" id="GO:0032790">
    <property type="term" value="P:ribosome disassembly"/>
    <property type="evidence" value="ECO:0007669"/>
    <property type="project" value="TreeGrafter"/>
</dbReference>
<proteinExistence type="inferred from homology"/>
<evidence type="ECO:0000259" key="8">
    <source>
        <dbReference type="Pfam" id="PF05198"/>
    </source>
</evidence>
<dbReference type="InterPro" id="IPR036788">
    <property type="entry name" value="T_IF-3_C_sf"/>
</dbReference>
<comment type="caution">
    <text evidence="9">The sequence shown here is derived from an EMBL/GenBank/DDBJ whole genome shotgun (WGS) entry which is preliminary data.</text>
</comment>
<keyword evidence="4" id="KW-0963">Cytoplasm</keyword>
<dbReference type="NCBIfam" id="TIGR00168">
    <property type="entry name" value="infC"/>
    <property type="match status" value="1"/>
</dbReference>
<dbReference type="PROSITE" id="PS00938">
    <property type="entry name" value="IF3"/>
    <property type="match status" value="1"/>
</dbReference>
<dbReference type="PATRIC" id="fig|1121290.3.peg.1265"/>
<dbReference type="InterPro" id="IPR019813">
    <property type="entry name" value="Translation_initiation_fac3_CS"/>
</dbReference>
<dbReference type="Pfam" id="PF00707">
    <property type="entry name" value="IF3_C"/>
    <property type="match status" value="1"/>
</dbReference>
<reference evidence="9 10" key="1">
    <citation type="submission" date="2016-06" db="EMBL/GenBank/DDBJ databases">
        <title>Genome sequence of Clostridium acetireducens DSM 10703.</title>
        <authorList>
            <person name="Poehlein A."/>
            <person name="Fluechter S."/>
            <person name="Duerre P."/>
            <person name="Daniel R."/>
        </authorList>
    </citation>
    <scope>NUCLEOTIDE SEQUENCE [LARGE SCALE GENOMIC DNA]</scope>
    <source>
        <strain evidence="9 10">DSM 10703</strain>
    </source>
</reference>
<dbReference type="AlphaFoldDB" id="A0A1E8EYS3"/>
<protein>
    <recommendedName>
        <fullName evidence="4 5">Translation initiation factor IF-3</fullName>
    </recommendedName>
</protein>
<dbReference type="PANTHER" id="PTHR10938:SF0">
    <property type="entry name" value="TRANSLATION INITIATION FACTOR IF-3, MITOCHONDRIAL"/>
    <property type="match status" value="1"/>
</dbReference>
<gene>
    <name evidence="4 9" type="primary">infC</name>
    <name evidence="9" type="ORF">CLOACE_12860</name>
</gene>
<dbReference type="InterPro" id="IPR019814">
    <property type="entry name" value="Translation_initiation_fac_3_N"/>
</dbReference>
<dbReference type="InterPro" id="IPR001288">
    <property type="entry name" value="Translation_initiation_fac_3"/>
</dbReference>
<dbReference type="GO" id="GO:0005829">
    <property type="term" value="C:cytosol"/>
    <property type="evidence" value="ECO:0007669"/>
    <property type="project" value="TreeGrafter"/>
</dbReference>
<comment type="subcellular location">
    <subcellularLocation>
        <location evidence="4 6">Cytoplasm</location>
    </subcellularLocation>
</comment>
<dbReference type="RefSeq" id="WP_070110278.1">
    <property type="nucleotide sequence ID" value="NZ_LZFO01000015.1"/>
</dbReference>
<accession>A0A1E8EYS3</accession>
<comment type="subunit">
    <text evidence="4 6">Monomer.</text>
</comment>
<dbReference type="Gene3D" id="3.10.20.80">
    <property type="entry name" value="Translation initiation factor 3 (IF-3), N-terminal domain"/>
    <property type="match status" value="1"/>
</dbReference>
<dbReference type="HAMAP" id="MF_00080">
    <property type="entry name" value="IF_3"/>
    <property type="match status" value="1"/>
</dbReference>
<name>A0A1E8EYS3_9CLOT</name>
<dbReference type="GO" id="GO:0043022">
    <property type="term" value="F:ribosome binding"/>
    <property type="evidence" value="ECO:0007669"/>
    <property type="project" value="UniProtKB-ARBA"/>
</dbReference>
<keyword evidence="3 4" id="KW-0648">Protein biosynthesis</keyword>
<evidence type="ECO:0000259" key="7">
    <source>
        <dbReference type="Pfam" id="PF00707"/>
    </source>
</evidence>
<dbReference type="OrthoDB" id="9806014at2"/>
<dbReference type="FunFam" id="3.10.20.80:FF:000001">
    <property type="entry name" value="Translation initiation factor IF-3"/>
    <property type="match status" value="1"/>
</dbReference>
<dbReference type="Gene3D" id="3.30.110.10">
    <property type="entry name" value="Translation initiation factor 3 (IF-3), C-terminal domain"/>
    <property type="match status" value="1"/>
</dbReference>
<evidence type="ECO:0000256" key="6">
    <source>
        <dbReference type="RuleBase" id="RU000646"/>
    </source>
</evidence>
<keyword evidence="2 4" id="KW-0396">Initiation factor</keyword>
<dbReference type="InterPro" id="IPR036787">
    <property type="entry name" value="T_IF-3_N_sf"/>
</dbReference>
<evidence type="ECO:0000256" key="1">
    <source>
        <dbReference type="ARBA" id="ARBA00005439"/>
    </source>
</evidence>
<comment type="similarity">
    <text evidence="1 4 6">Belongs to the IF-3 family.</text>
</comment>
<evidence type="ECO:0000256" key="4">
    <source>
        <dbReference type="HAMAP-Rule" id="MF_00080"/>
    </source>
</evidence>
<feature type="domain" description="Translation initiation factor 3 N-terminal" evidence="8">
    <location>
        <begin position="10"/>
        <end position="77"/>
    </location>
</feature>
<comment type="function">
    <text evidence="4 6">IF-3 binds to the 30S ribosomal subunit and shifts the equilibrium between 70S ribosomes and their 50S and 30S subunits in favor of the free subunits, thus enhancing the availability of 30S subunits on which protein synthesis initiation begins.</text>
</comment>
<dbReference type="SUPFAM" id="SSF54364">
    <property type="entry name" value="Translation initiation factor IF3, N-terminal domain"/>
    <property type="match status" value="1"/>
</dbReference>
<organism evidence="9 10">
    <name type="scientific">Clostridium acetireducens DSM 10703</name>
    <dbReference type="NCBI Taxonomy" id="1121290"/>
    <lineage>
        <taxon>Bacteria</taxon>
        <taxon>Bacillati</taxon>
        <taxon>Bacillota</taxon>
        <taxon>Clostridia</taxon>
        <taxon>Eubacteriales</taxon>
        <taxon>Clostridiaceae</taxon>
        <taxon>Clostridium</taxon>
    </lineage>
</organism>
<dbReference type="PANTHER" id="PTHR10938">
    <property type="entry name" value="TRANSLATION INITIATION FACTOR IF-3"/>
    <property type="match status" value="1"/>
</dbReference>
<dbReference type="FunFam" id="3.30.110.10:FF:000001">
    <property type="entry name" value="Translation initiation factor IF-3"/>
    <property type="match status" value="1"/>
</dbReference>